<name>C5BH16_EDWI9</name>
<gene>
    <name evidence="1" type="ordered locus">NT01EI_2273</name>
</gene>
<reference evidence="1 2" key="2">
    <citation type="journal article" date="2012" name="J. Bacteriol.">
        <title>Genome Sequence of Edwardsiella ictaluri 93-146, a Strain Associated with a Natural Channel Catfish Outbreak of Enteric Septicemia of Catfish.</title>
        <authorList>
            <person name="Williams M.L."/>
            <person name="Gillaspy A.F."/>
            <person name="Dyer D.W."/>
            <person name="Thune R.L."/>
            <person name="Waldbieser G.C."/>
            <person name="Schuster S.C."/>
            <person name="Gipson J."/>
            <person name="Zaitshik J."/>
            <person name="Landry C."/>
            <person name="Banes M.M."/>
            <person name="Lawrence M.L."/>
        </authorList>
    </citation>
    <scope>NUCLEOTIDE SEQUENCE [LARGE SCALE GENOMIC DNA]</scope>
    <source>
        <strain evidence="1 2">93-146</strain>
    </source>
</reference>
<proteinExistence type="predicted"/>
<evidence type="ECO:0000313" key="2">
    <source>
        <dbReference type="Proteomes" id="UP000001485"/>
    </source>
</evidence>
<dbReference type="Proteomes" id="UP000001485">
    <property type="component" value="Chromosome"/>
</dbReference>
<sequence length="240" mass="26806">MPWQRVHLTLPDELPPITCSVLAVHPWTHGAGLRTDSGCYLSPENAIAFLADRIGAISDTQDFLLFLVCAGAADDFARRLTELAGVLPLPEIARLRRLVDAGQILAESRMQIPARPRPGIPAPTRLSLSNLRQLHAAGQATTAMMPMAGSLTELSQVLQRFHRQRNEHLNTLREHTQRLQQTSCELWQFSPAQNTRDVRQPLQWNIPQPEASFSLGLLFVGDDLSTLRACIYEPDNRPRP</sequence>
<dbReference type="EMBL" id="CP001600">
    <property type="protein sequence ID" value="ACR69447.1"/>
    <property type="molecule type" value="Genomic_DNA"/>
</dbReference>
<dbReference type="HOGENOM" id="CLU_074564_0_0_6"/>
<dbReference type="RefSeq" id="WP_015871569.1">
    <property type="nucleotide sequence ID" value="NC_012779.2"/>
</dbReference>
<reference evidence="2" key="1">
    <citation type="submission" date="2009-03" db="EMBL/GenBank/DDBJ databases">
        <title>Complete genome sequence of Edwardsiella ictaluri 93-146.</title>
        <authorList>
            <person name="Williams M.L."/>
            <person name="Gillaspy A.F."/>
            <person name="Dyer D.W."/>
            <person name="Thune R.L."/>
            <person name="Waldbieser G.C."/>
            <person name="Schuster S.C."/>
            <person name="Gipson J."/>
            <person name="Zaitshik J."/>
            <person name="Landry C."/>
            <person name="Lawrence M.L."/>
        </authorList>
    </citation>
    <scope>NUCLEOTIDE SEQUENCE [LARGE SCALE GENOMIC DNA]</scope>
    <source>
        <strain evidence="2">93-146</strain>
    </source>
</reference>
<dbReference type="GeneID" id="69539190"/>
<accession>C5BH16</accession>
<dbReference type="AlphaFoldDB" id="C5BH16"/>
<dbReference type="PATRIC" id="fig|634503.3.peg.2019"/>
<dbReference type="KEGG" id="eic:NT01EI_2273"/>
<protein>
    <submittedName>
        <fullName evidence="1">Uncharacterized protein</fullName>
    </submittedName>
</protein>
<dbReference type="OrthoDB" id="5674556at2"/>
<organism evidence="1 2">
    <name type="scientific">Edwardsiella ictaluri (strain 93-146)</name>
    <dbReference type="NCBI Taxonomy" id="634503"/>
    <lineage>
        <taxon>Bacteria</taxon>
        <taxon>Pseudomonadati</taxon>
        <taxon>Pseudomonadota</taxon>
        <taxon>Gammaproteobacteria</taxon>
        <taxon>Enterobacterales</taxon>
        <taxon>Hafniaceae</taxon>
        <taxon>Edwardsiella</taxon>
    </lineage>
</organism>
<evidence type="ECO:0000313" key="1">
    <source>
        <dbReference type="EMBL" id="ACR69447.1"/>
    </source>
</evidence>